<comment type="caution">
    <text evidence="1">The sequence shown here is derived from an EMBL/GenBank/DDBJ whole genome shotgun (WGS) entry which is preliminary data.</text>
</comment>
<evidence type="ECO:0000313" key="2">
    <source>
        <dbReference type="Proteomes" id="UP001141183"/>
    </source>
</evidence>
<proteinExistence type="predicted"/>
<evidence type="ECO:0000313" key="1">
    <source>
        <dbReference type="EMBL" id="MDC4240376.1"/>
    </source>
</evidence>
<name>A0A9X3XKZ4_9CLOT</name>
<reference evidence="1" key="1">
    <citation type="submission" date="2022-05" db="EMBL/GenBank/DDBJ databases">
        <title>Draft genome sequence of Clostridium tertium strain CP3 isolated from Peru.</title>
        <authorList>
            <person name="Hurtado R."/>
            <person name="Lima L."/>
            <person name="Sousa T."/>
            <person name="Jaiswal A.K."/>
            <person name="Tiwari S."/>
            <person name="Maturrano L."/>
            <person name="Brenig B."/>
            <person name="Azevedo V."/>
        </authorList>
    </citation>
    <scope>NUCLEOTIDE SEQUENCE</scope>
    <source>
        <strain evidence="1">CP3</strain>
    </source>
</reference>
<dbReference type="AlphaFoldDB" id="A0A9X3XKZ4"/>
<dbReference type="EMBL" id="JAMRYU010000009">
    <property type="protein sequence ID" value="MDC4240376.1"/>
    <property type="molecule type" value="Genomic_DNA"/>
</dbReference>
<accession>A0A9X3XKZ4</accession>
<dbReference type="RefSeq" id="WP_143327214.1">
    <property type="nucleotide sequence ID" value="NZ_CABKOG010000003.1"/>
</dbReference>
<keyword evidence="2" id="KW-1185">Reference proteome</keyword>
<protein>
    <submittedName>
        <fullName evidence="1">Uncharacterized protein</fullName>
    </submittedName>
</protein>
<gene>
    <name evidence="1" type="ORF">NE398_09380</name>
</gene>
<sequence>MYINLFKLRDLYSIAILEEKNMLLETNHLMQKKYYEIYKNRYKKYKVFKHDIKNHLLSIKILFTRKDYNSIEKYIENLEGKLSNINKIYYTNNLVIDSILHNIEEICKVKSIKLVFEGSIYNSNKIIDLADLLMKTMYICINLIENGDYEKKIECQLKSVERQYCFYIKLSTFTNEYNELESKIVNELDQKAKELKAIINYNKENYKFAIKCML</sequence>
<organism evidence="1 2">
    <name type="scientific">Clostridium tertium</name>
    <dbReference type="NCBI Taxonomy" id="1559"/>
    <lineage>
        <taxon>Bacteria</taxon>
        <taxon>Bacillati</taxon>
        <taxon>Bacillota</taxon>
        <taxon>Clostridia</taxon>
        <taxon>Eubacteriales</taxon>
        <taxon>Clostridiaceae</taxon>
        <taxon>Clostridium</taxon>
    </lineage>
</organism>
<dbReference type="Proteomes" id="UP001141183">
    <property type="component" value="Unassembled WGS sequence"/>
</dbReference>